<sequence length="372" mass="43747">PIDMHTHSTCSDGELSPKELIQMAKSKHIKIFSITDHDNIDSYSHVQQIKSQGKFPNNMIFIPGVELFTISRVDQSMQHFLVYFPFLAIANFPVKLEFHKKYFMIDEPICTEYQRSQFEQFRLYLKEMEQKRTNRIVQYFKNLNEFFKWGLTIEDFAKFAHIDLENMVAQSSLGRPHIAKYLQQNKIVKNIQEAFNTVLRDDQPPFIQLKVDELETVCERVERFGAKCFLAHPNLEEKNMDVINERIYSAMRHGATGVEKYHSQTDSSQFKYFKGVVSIGSDYHNEQRGYKFGNPDDNLQMKEWEKRLLVKSLFGVIAQKKANKFTKKEENQTQNLNLFIQNYQSVAPTPVKIESKESFSLEKLYSLLKKFK</sequence>
<dbReference type="InterPro" id="IPR003141">
    <property type="entry name" value="Pol/His_phosphatase_N"/>
</dbReference>
<name>A0A146KD74_9EUKA</name>
<dbReference type="InterPro" id="IPR016195">
    <property type="entry name" value="Pol/histidinol_Pase-like"/>
</dbReference>
<gene>
    <name evidence="2" type="ORF">TPC1_13666</name>
</gene>
<dbReference type="InterPro" id="IPR004013">
    <property type="entry name" value="PHP_dom"/>
</dbReference>
<dbReference type="GO" id="GO:0035312">
    <property type="term" value="F:5'-3' DNA exonuclease activity"/>
    <property type="evidence" value="ECO:0007669"/>
    <property type="project" value="TreeGrafter"/>
</dbReference>
<dbReference type="Gene3D" id="3.20.20.140">
    <property type="entry name" value="Metal-dependent hydrolases"/>
    <property type="match status" value="1"/>
</dbReference>
<dbReference type="GO" id="GO:0004534">
    <property type="term" value="F:5'-3' RNA exonuclease activity"/>
    <property type="evidence" value="ECO:0007669"/>
    <property type="project" value="TreeGrafter"/>
</dbReference>
<dbReference type="AlphaFoldDB" id="A0A146KD74"/>
<protein>
    <submittedName>
        <fullName evidence="2">Metal-dependent phosphoesterase</fullName>
    </submittedName>
</protein>
<dbReference type="SUPFAM" id="SSF89550">
    <property type="entry name" value="PHP domain-like"/>
    <property type="match status" value="1"/>
</dbReference>
<organism evidence="2">
    <name type="scientific">Trepomonas sp. PC1</name>
    <dbReference type="NCBI Taxonomy" id="1076344"/>
    <lineage>
        <taxon>Eukaryota</taxon>
        <taxon>Metamonada</taxon>
        <taxon>Diplomonadida</taxon>
        <taxon>Hexamitidae</taxon>
        <taxon>Hexamitinae</taxon>
        <taxon>Trepomonas</taxon>
    </lineage>
</organism>
<feature type="domain" description="Polymerase/histidinol phosphatase N-terminal" evidence="1">
    <location>
        <begin position="2"/>
        <end position="71"/>
    </location>
</feature>
<dbReference type="Pfam" id="PF02811">
    <property type="entry name" value="PHP"/>
    <property type="match status" value="1"/>
</dbReference>
<dbReference type="PANTHER" id="PTHR42924">
    <property type="entry name" value="EXONUCLEASE"/>
    <property type="match status" value="1"/>
</dbReference>
<dbReference type="Gene3D" id="1.10.150.650">
    <property type="match status" value="1"/>
</dbReference>
<evidence type="ECO:0000259" key="1">
    <source>
        <dbReference type="SMART" id="SM00481"/>
    </source>
</evidence>
<dbReference type="InterPro" id="IPR052018">
    <property type="entry name" value="PHP_domain"/>
</dbReference>
<proteinExistence type="predicted"/>
<dbReference type="PANTHER" id="PTHR42924:SF3">
    <property type="entry name" value="POLYMERASE_HISTIDINOL PHOSPHATASE N-TERMINAL DOMAIN-CONTAINING PROTEIN"/>
    <property type="match status" value="1"/>
</dbReference>
<dbReference type="EMBL" id="GDID01002732">
    <property type="protein sequence ID" value="JAP93874.1"/>
    <property type="molecule type" value="Transcribed_RNA"/>
</dbReference>
<reference evidence="2" key="1">
    <citation type="submission" date="2015-07" db="EMBL/GenBank/DDBJ databases">
        <title>Adaptation to a free-living lifestyle via gene acquisitions in the diplomonad Trepomonas sp. PC1.</title>
        <authorList>
            <person name="Xu F."/>
            <person name="Jerlstrom-Hultqvist J."/>
            <person name="Kolisko M."/>
            <person name="Simpson A.G.B."/>
            <person name="Roger A.J."/>
            <person name="Svard S.G."/>
            <person name="Andersson J.O."/>
        </authorList>
    </citation>
    <scope>NUCLEOTIDE SEQUENCE</scope>
    <source>
        <strain evidence="2">PC1</strain>
    </source>
</reference>
<evidence type="ECO:0000313" key="2">
    <source>
        <dbReference type="EMBL" id="JAP93874.1"/>
    </source>
</evidence>
<dbReference type="SMART" id="SM00481">
    <property type="entry name" value="POLIIIAc"/>
    <property type="match status" value="1"/>
</dbReference>
<feature type="non-terminal residue" evidence="2">
    <location>
        <position position="1"/>
    </location>
</feature>
<accession>A0A146KD74</accession>